<proteinExistence type="predicted"/>
<dbReference type="RefSeq" id="WP_377317963.1">
    <property type="nucleotide sequence ID" value="NZ_JBHUIY010000036.1"/>
</dbReference>
<protein>
    <submittedName>
        <fullName evidence="2">Uncharacterized protein</fullName>
    </submittedName>
</protein>
<keyword evidence="3" id="KW-1185">Reference proteome</keyword>
<accession>A0ABW5CCX4</accession>
<gene>
    <name evidence="2" type="ORF">ACFSNB_14905</name>
</gene>
<feature type="signal peptide" evidence="1">
    <location>
        <begin position="1"/>
        <end position="24"/>
    </location>
</feature>
<comment type="caution">
    <text evidence="2">The sequence shown here is derived from an EMBL/GenBank/DDBJ whole genome shotgun (WGS) entry which is preliminary data.</text>
</comment>
<reference evidence="3" key="1">
    <citation type="journal article" date="2019" name="Int. J. Syst. Evol. Microbiol.">
        <title>The Global Catalogue of Microorganisms (GCM) 10K type strain sequencing project: providing services to taxonomists for standard genome sequencing and annotation.</title>
        <authorList>
            <consortium name="The Broad Institute Genomics Platform"/>
            <consortium name="The Broad Institute Genome Sequencing Center for Infectious Disease"/>
            <person name="Wu L."/>
            <person name="Ma J."/>
        </authorList>
    </citation>
    <scope>NUCLEOTIDE SEQUENCE [LARGE SCALE GENOMIC DNA]</scope>
    <source>
        <strain evidence="3">KCTC 15012</strain>
    </source>
</reference>
<evidence type="ECO:0000313" key="3">
    <source>
        <dbReference type="Proteomes" id="UP001597296"/>
    </source>
</evidence>
<keyword evidence="1" id="KW-0732">Signal</keyword>
<name>A0ABW5CCX4_9PROT</name>
<organism evidence="2 3">
    <name type="scientific">Phaeospirillum tilakii</name>
    <dbReference type="NCBI Taxonomy" id="741673"/>
    <lineage>
        <taxon>Bacteria</taxon>
        <taxon>Pseudomonadati</taxon>
        <taxon>Pseudomonadota</taxon>
        <taxon>Alphaproteobacteria</taxon>
        <taxon>Rhodospirillales</taxon>
        <taxon>Rhodospirillaceae</taxon>
        <taxon>Phaeospirillum</taxon>
    </lineage>
</organism>
<dbReference type="Proteomes" id="UP001597296">
    <property type="component" value="Unassembled WGS sequence"/>
</dbReference>
<evidence type="ECO:0000313" key="2">
    <source>
        <dbReference type="EMBL" id="MFD2235100.1"/>
    </source>
</evidence>
<sequence length="108" mass="11861">MRSFLLALTLVAGLLGLTAAPAQADRAAALAKAKAQAGVMDAEIDDRAILWLLVKNQDADWNKYARLMCQLMQPYEAMIFGVRVVDFTSRGRFRSPEEWTLLGSAKCG</sequence>
<evidence type="ECO:0000256" key="1">
    <source>
        <dbReference type="SAM" id="SignalP"/>
    </source>
</evidence>
<dbReference type="EMBL" id="JBHUIY010000036">
    <property type="protein sequence ID" value="MFD2235100.1"/>
    <property type="molecule type" value="Genomic_DNA"/>
</dbReference>
<feature type="chain" id="PRO_5045969180" evidence="1">
    <location>
        <begin position="25"/>
        <end position="108"/>
    </location>
</feature>